<dbReference type="EMBL" id="JBJUIK010000001">
    <property type="protein sequence ID" value="KAL3538272.1"/>
    <property type="molecule type" value="Genomic_DNA"/>
</dbReference>
<gene>
    <name evidence="1" type="ORF">ACH5RR_001638</name>
</gene>
<sequence>MSIIAMLLPCSENEEAHSTEVEALRQEVKFHKCKSNNQIKALIDKAIKATAQAYDIECQKVAAATCVEWAIKIKELKGRLDMIQLEKSTLEKRLS</sequence>
<protein>
    <submittedName>
        <fullName evidence="1">Uncharacterized protein</fullName>
    </submittedName>
</protein>
<proteinExistence type="predicted"/>
<keyword evidence="2" id="KW-1185">Reference proteome</keyword>
<name>A0ABD3B571_9GENT</name>
<accession>A0ABD3B571</accession>
<evidence type="ECO:0000313" key="2">
    <source>
        <dbReference type="Proteomes" id="UP001630127"/>
    </source>
</evidence>
<evidence type="ECO:0000313" key="1">
    <source>
        <dbReference type="EMBL" id="KAL3538272.1"/>
    </source>
</evidence>
<dbReference type="Proteomes" id="UP001630127">
    <property type="component" value="Unassembled WGS sequence"/>
</dbReference>
<reference evidence="1 2" key="1">
    <citation type="submission" date="2024-11" db="EMBL/GenBank/DDBJ databases">
        <title>A near-complete genome assembly of Cinchona calisaya.</title>
        <authorList>
            <person name="Lian D.C."/>
            <person name="Zhao X.W."/>
            <person name="Wei L."/>
        </authorList>
    </citation>
    <scope>NUCLEOTIDE SEQUENCE [LARGE SCALE GENOMIC DNA]</scope>
    <source>
        <tissue evidence="1">Nenye</tissue>
    </source>
</reference>
<dbReference type="AlphaFoldDB" id="A0ABD3B571"/>
<comment type="caution">
    <text evidence="1">The sequence shown here is derived from an EMBL/GenBank/DDBJ whole genome shotgun (WGS) entry which is preliminary data.</text>
</comment>
<organism evidence="1 2">
    <name type="scientific">Cinchona calisaya</name>
    <dbReference type="NCBI Taxonomy" id="153742"/>
    <lineage>
        <taxon>Eukaryota</taxon>
        <taxon>Viridiplantae</taxon>
        <taxon>Streptophyta</taxon>
        <taxon>Embryophyta</taxon>
        <taxon>Tracheophyta</taxon>
        <taxon>Spermatophyta</taxon>
        <taxon>Magnoliopsida</taxon>
        <taxon>eudicotyledons</taxon>
        <taxon>Gunneridae</taxon>
        <taxon>Pentapetalae</taxon>
        <taxon>asterids</taxon>
        <taxon>lamiids</taxon>
        <taxon>Gentianales</taxon>
        <taxon>Rubiaceae</taxon>
        <taxon>Cinchonoideae</taxon>
        <taxon>Cinchoneae</taxon>
        <taxon>Cinchona</taxon>
    </lineage>
</organism>